<dbReference type="InterPro" id="IPR013825">
    <property type="entry name" value="Topo_IA_cen_sub2"/>
</dbReference>
<dbReference type="Pfam" id="PF01131">
    <property type="entry name" value="Topoisom_bac"/>
    <property type="match status" value="1"/>
</dbReference>
<dbReference type="NCBIfam" id="TIGR01051">
    <property type="entry name" value="topA_bact"/>
    <property type="match status" value="1"/>
</dbReference>
<evidence type="ECO:0000256" key="3">
    <source>
        <dbReference type="ARBA" id="ARBA00022723"/>
    </source>
</evidence>
<dbReference type="GO" id="GO:0005694">
    <property type="term" value="C:chromosome"/>
    <property type="evidence" value="ECO:0007669"/>
    <property type="project" value="InterPro"/>
</dbReference>
<evidence type="ECO:0000256" key="5">
    <source>
        <dbReference type="ARBA" id="ARBA00022833"/>
    </source>
</evidence>
<feature type="site" description="Interaction with DNA" evidence="10">
    <location>
        <position position="148"/>
    </location>
</feature>
<dbReference type="PROSITE" id="PS00396">
    <property type="entry name" value="TOPO_IA_1"/>
    <property type="match status" value="1"/>
</dbReference>
<dbReference type="GO" id="GO:0006265">
    <property type="term" value="P:DNA topological change"/>
    <property type="evidence" value="ECO:0007669"/>
    <property type="project" value="UniProtKB-UniRule"/>
</dbReference>
<dbReference type="Pfam" id="PF01751">
    <property type="entry name" value="Toprim"/>
    <property type="match status" value="1"/>
</dbReference>
<name>A0A1G1ZVW9_9BACT</name>
<dbReference type="InterPro" id="IPR034149">
    <property type="entry name" value="TOPRIM_TopoI"/>
</dbReference>
<feature type="region of interest" description="Interaction with DNA" evidence="10">
    <location>
        <begin position="163"/>
        <end position="168"/>
    </location>
</feature>
<dbReference type="CDD" id="cd03363">
    <property type="entry name" value="TOPRIM_TopoIA_TopoI"/>
    <property type="match status" value="1"/>
</dbReference>
<dbReference type="InterPro" id="IPR013498">
    <property type="entry name" value="Topo_IA_Znf"/>
</dbReference>
<evidence type="ECO:0000259" key="11">
    <source>
        <dbReference type="PROSITE" id="PS50880"/>
    </source>
</evidence>
<evidence type="ECO:0000256" key="4">
    <source>
        <dbReference type="ARBA" id="ARBA00022771"/>
    </source>
</evidence>
<dbReference type="PROSITE" id="PS52039">
    <property type="entry name" value="TOPO_IA_2"/>
    <property type="match status" value="1"/>
</dbReference>
<evidence type="ECO:0000256" key="1">
    <source>
        <dbReference type="ARBA" id="ARBA00000213"/>
    </source>
</evidence>
<comment type="caution">
    <text evidence="13">The sequence shown here is derived from an EMBL/GenBank/DDBJ whole genome shotgun (WGS) entry which is preliminary data.</text>
</comment>
<sequence length="669" mass="76129">MKFVIVESPTKARTIGKFLGSGYVVESSYGHVRDLPKGGLGVDVDNNFDPHYVIPRTAQTRVTKLKHALSDAEEVILATDEDREGEAIAWHLLQVLKLNKEKSVVSRIVFHEITEHAINEALSHPRDIDMHLVDAQQARRVLDRLVGYKLSPFLWKKIAKGLSAGRVQSVALRLVVDREVEIRAFKKDEYWTIDCVFGKKDNTKNEELIASLYEIDGKTLDKLGIKNKDEADAITEQLQASSFKAESIEKKEVRKNPPTPFITSTLQQEASKRLKFSAKKTMMLAQNLYEHGFITYMRTDSLNLSQEFLKNAKSYIEQSFGKEYVLSSPRIFKKKSRLAQEAHEAIRPTHVERAKEAVGEDGDLQNLYDLIWRRSLASQFPEARFDSTTVIVHGAGDKNKNEARLRAHGAMLKFDGFLKVWPQKFEERDVPPVKEGEAMTLVRLDSEQHFTEPPPRFNEASLIKALEGFGIGRPSTYAPTLSTIQERNYVVKEEGRFYPTEIGEMVTRVLKEHFPNIVDFDFTAKMEEELDQIAEGKEEWQEVIGNFYKPFSENLNKKYEEVGSEKAATEETDEVCEKCGKKLLIKMSRFGKFLACSGYPECKFTKKIGAEIKKIGMACPECGKGEVIEKHVRKGRSRGKIFWGCSLYPECKYASWEHPKKGENPPTSA</sequence>
<evidence type="ECO:0000313" key="14">
    <source>
        <dbReference type="Proteomes" id="UP000176611"/>
    </source>
</evidence>
<organism evidence="13 14">
    <name type="scientific">Candidatus Harrisonbacteria bacterium RIFOXYD1_FULL_40_9</name>
    <dbReference type="NCBI Taxonomy" id="1798412"/>
    <lineage>
        <taxon>Bacteria</taxon>
        <taxon>Candidatus Harrisoniibacteriota</taxon>
    </lineage>
</organism>
<dbReference type="Proteomes" id="UP000176611">
    <property type="component" value="Unassembled WGS sequence"/>
</dbReference>
<dbReference type="Gene3D" id="3.40.50.140">
    <property type="match status" value="1"/>
</dbReference>
<dbReference type="AlphaFoldDB" id="A0A1G1ZVW9"/>
<dbReference type="EMBL" id="MHJO01000027">
    <property type="protein sequence ID" value="OGY68858.1"/>
    <property type="molecule type" value="Genomic_DNA"/>
</dbReference>
<dbReference type="InterPro" id="IPR028612">
    <property type="entry name" value="Topoisom_1_IA"/>
</dbReference>
<comment type="catalytic activity">
    <reaction evidence="1 10">
        <text>ATP-independent breakage of single-stranded DNA, followed by passage and rejoining.</text>
        <dbReference type="EC" id="5.6.2.1"/>
    </reaction>
</comment>
<feature type="site" description="Interaction with DNA" evidence="10">
    <location>
        <position position="31"/>
    </location>
</feature>
<evidence type="ECO:0000256" key="9">
    <source>
        <dbReference type="ARBA" id="ARBA00023235"/>
    </source>
</evidence>
<dbReference type="SMART" id="SM00436">
    <property type="entry name" value="TOP1Bc"/>
    <property type="match status" value="1"/>
</dbReference>
<dbReference type="Gene3D" id="3.30.65.10">
    <property type="entry name" value="Bacterial Topoisomerase I, domain 1"/>
    <property type="match status" value="2"/>
</dbReference>
<comment type="subunit">
    <text evidence="10">Monomer.</text>
</comment>
<dbReference type="CDD" id="cd00186">
    <property type="entry name" value="TOP1Ac"/>
    <property type="match status" value="1"/>
</dbReference>
<protein>
    <recommendedName>
        <fullName evidence="10">DNA topoisomerase 1</fullName>
        <ecNumber evidence="10">5.6.2.1</ecNumber>
    </recommendedName>
    <alternativeName>
        <fullName evidence="10">DNA topoisomerase I</fullName>
    </alternativeName>
</protein>
<keyword evidence="8 10" id="KW-0238">DNA-binding</keyword>
<dbReference type="Gene3D" id="1.10.290.10">
    <property type="entry name" value="Topoisomerase I, domain 4"/>
    <property type="match status" value="1"/>
</dbReference>
<keyword evidence="4" id="KW-0863">Zinc-finger</keyword>
<dbReference type="PANTHER" id="PTHR42785:SF1">
    <property type="entry name" value="DNA TOPOISOMERASE"/>
    <property type="match status" value="1"/>
</dbReference>
<feature type="site" description="Interaction with DNA" evidence="10">
    <location>
        <position position="155"/>
    </location>
</feature>
<dbReference type="InterPro" id="IPR013824">
    <property type="entry name" value="Topo_IA_cen_sub1"/>
</dbReference>
<feature type="site" description="Interaction with DNA" evidence="10">
    <location>
        <position position="139"/>
    </location>
</feature>
<dbReference type="SUPFAM" id="SSF57783">
    <property type="entry name" value="Zinc beta-ribbon"/>
    <property type="match status" value="1"/>
</dbReference>
<comment type="similarity">
    <text evidence="2 10">Belongs to the type IA topoisomerase family.</text>
</comment>
<proteinExistence type="inferred from homology"/>
<dbReference type="InterPro" id="IPR005733">
    <property type="entry name" value="TopoI_bac-type"/>
</dbReference>
<dbReference type="InterPro" id="IPR003602">
    <property type="entry name" value="Topo_IA_DNA-bd_dom"/>
</dbReference>
<feature type="site" description="Interaction with DNA" evidence="10">
    <location>
        <position position="487"/>
    </location>
</feature>
<dbReference type="SMART" id="SM00493">
    <property type="entry name" value="TOPRIM"/>
    <property type="match status" value="1"/>
</dbReference>
<dbReference type="GO" id="GO:0008270">
    <property type="term" value="F:zinc ion binding"/>
    <property type="evidence" value="ECO:0007669"/>
    <property type="project" value="UniProtKB-KW"/>
</dbReference>
<gene>
    <name evidence="10" type="primary">topA</name>
    <name evidence="13" type="ORF">A2586_02385</name>
</gene>
<evidence type="ECO:0000256" key="6">
    <source>
        <dbReference type="ARBA" id="ARBA00022842"/>
    </source>
</evidence>
<evidence type="ECO:0000256" key="2">
    <source>
        <dbReference type="ARBA" id="ARBA00009446"/>
    </source>
</evidence>
<dbReference type="PANTHER" id="PTHR42785">
    <property type="entry name" value="DNA TOPOISOMERASE, TYPE IA, CORE"/>
    <property type="match status" value="1"/>
</dbReference>
<dbReference type="InterPro" id="IPR013826">
    <property type="entry name" value="Topo_IA_cen_sub3"/>
</dbReference>
<reference evidence="13 14" key="1">
    <citation type="journal article" date="2016" name="Nat. Commun.">
        <title>Thousands of microbial genomes shed light on interconnected biogeochemical processes in an aquifer system.</title>
        <authorList>
            <person name="Anantharaman K."/>
            <person name="Brown C.T."/>
            <person name="Hug L.A."/>
            <person name="Sharon I."/>
            <person name="Castelle C.J."/>
            <person name="Probst A.J."/>
            <person name="Thomas B.C."/>
            <person name="Singh A."/>
            <person name="Wilkins M.J."/>
            <person name="Karaoz U."/>
            <person name="Brodie E.L."/>
            <person name="Williams K.H."/>
            <person name="Hubbard S.S."/>
            <person name="Banfield J.F."/>
        </authorList>
    </citation>
    <scope>NUCLEOTIDE SEQUENCE [LARGE SCALE GENOMIC DNA]</scope>
</reference>
<dbReference type="InterPro" id="IPR003601">
    <property type="entry name" value="Topo_IA_2"/>
</dbReference>
<feature type="domain" description="Toprim" evidence="11">
    <location>
        <begin position="1"/>
        <end position="113"/>
    </location>
</feature>
<dbReference type="PRINTS" id="PR00417">
    <property type="entry name" value="PRTPISMRASEI"/>
</dbReference>
<feature type="site" description="Interaction with DNA" evidence="10">
    <location>
        <position position="298"/>
    </location>
</feature>
<keyword evidence="6" id="KW-0460">Magnesium</keyword>
<feature type="active site" description="O-(5'-phospho-DNA)-tyrosine intermediate" evidence="10">
    <location>
        <position position="296"/>
    </location>
</feature>
<evidence type="ECO:0000256" key="10">
    <source>
        <dbReference type="HAMAP-Rule" id="MF_00952"/>
    </source>
</evidence>
<dbReference type="GO" id="GO:0003677">
    <property type="term" value="F:DNA binding"/>
    <property type="evidence" value="ECO:0007669"/>
    <property type="project" value="UniProtKB-KW"/>
</dbReference>
<feature type="domain" description="Topo IA-type catalytic" evidence="12">
    <location>
        <begin position="129"/>
        <end position="555"/>
    </location>
</feature>
<feature type="site" description="Interaction with DNA" evidence="10">
    <location>
        <position position="143"/>
    </location>
</feature>
<dbReference type="InterPro" id="IPR023405">
    <property type="entry name" value="Topo_IA_core_domain"/>
</dbReference>
<dbReference type="InterPro" id="IPR013497">
    <property type="entry name" value="Topo_IA_cen"/>
</dbReference>
<comment type="function">
    <text evidence="10">Releases the supercoiling and torsional tension of DNA, which is introduced during the DNA replication and transcription, by transiently cleaving and rejoining one strand of the DNA duplex. Introduces a single-strand break via transesterification at a target site in duplex DNA. The scissile phosphodiester is attacked by the catalytic tyrosine of the enzyme, resulting in the formation of a DNA-(5'-phosphotyrosyl)-enzyme intermediate and the expulsion of a 3'-OH DNA strand. The free DNA strand then undergoes passage around the unbroken strand, thus removing DNA supercoils. Finally, in the religation step, the DNA 3'-OH attacks the covalent intermediate to expel the active-site tyrosine and restore the DNA phosphodiester backbone.</text>
</comment>
<dbReference type="Gene3D" id="1.10.460.10">
    <property type="entry name" value="Topoisomerase I, domain 2"/>
    <property type="match status" value="1"/>
</dbReference>
<evidence type="ECO:0000313" key="13">
    <source>
        <dbReference type="EMBL" id="OGY68858.1"/>
    </source>
</evidence>
<accession>A0A1G1ZVW9</accession>
<evidence type="ECO:0000259" key="12">
    <source>
        <dbReference type="PROSITE" id="PS52039"/>
    </source>
</evidence>
<dbReference type="GO" id="GO:0003917">
    <property type="term" value="F:DNA topoisomerase type I (single strand cut, ATP-independent) activity"/>
    <property type="evidence" value="ECO:0007669"/>
    <property type="project" value="UniProtKB-UniRule"/>
</dbReference>
<dbReference type="Pfam" id="PF01396">
    <property type="entry name" value="Zn_ribbon_Top1"/>
    <property type="match status" value="2"/>
</dbReference>
<dbReference type="PROSITE" id="PS50880">
    <property type="entry name" value="TOPRIM"/>
    <property type="match status" value="1"/>
</dbReference>
<feature type="site" description="Interaction with DNA" evidence="10">
    <location>
        <position position="140"/>
    </location>
</feature>
<evidence type="ECO:0000256" key="8">
    <source>
        <dbReference type="ARBA" id="ARBA00023125"/>
    </source>
</evidence>
<keyword evidence="7 10" id="KW-0799">Topoisomerase</keyword>
<dbReference type="InterPro" id="IPR000380">
    <property type="entry name" value="Topo_IA"/>
</dbReference>
<dbReference type="SUPFAM" id="SSF56712">
    <property type="entry name" value="Prokaryotic type I DNA topoisomerase"/>
    <property type="match status" value="1"/>
</dbReference>
<keyword evidence="3" id="KW-0479">Metal-binding</keyword>
<dbReference type="Gene3D" id="2.70.20.10">
    <property type="entry name" value="Topoisomerase I, domain 3"/>
    <property type="match status" value="1"/>
</dbReference>
<keyword evidence="9 10" id="KW-0413">Isomerase</keyword>
<dbReference type="InterPro" id="IPR006171">
    <property type="entry name" value="TOPRIM_dom"/>
</dbReference>
<dbReference type="HAMAP" id="MF_00952">
    <property type="entry name" value="Topoisom_1_prok"/>
    <property type="match status" value="1"/>
</dbReference>
<dbReference type="EC" id="5.6.2.1" evidence="10"/>
<dbReference type="SMART" id="SM00437">
    <property type="entry name" value="TOP1Ac"/>
    <property type="match status" value="1"/>
</dbReference>
<dbReference type="InterPro" id="IPR023406">
    <property type="entry name" value="Topo_IA_AS"/>
</dbReference>
<keyword evidence="5" id="KW-0862">Zinc</keyword>
<evidence type="ECO:0000256" key="7">
    <source>
        <dbReference type="ARBA" id="ARBA00023029"/>
    </source>
</evidence>